<dbReference type="Pfam" id="PF06441">
    <property type="entry name" value="EHN"/>
    <property type="match status" value="1"/>
</dbReference>
<dbReference type="SUPFAM" id="SSF53474">
    <property type="entry name" value="alpha/beta-Hydrolases"/>
    <property type="match status" value="1"/>
</dbReference>
<dbReference type="InterPro" id="IPR016292">
    <property type="entry name" value="Epoxide_hydrolase"/>
</dbReference>
<dbReference type="PANTHER" id="PTHR21661:SF35">
    <property type="entry name" value="EPOXIDE HYDROLASE"/>
    <property type="match status" value="1"/>
</dbReference>
<comment type="similarity">
    <text evidence="1">Belongs to the peptidase S33 family.</text>
</comment>
<dbReference type="InterPro" id="IPR000639">
    <property type="entry name" value="Epox_hydrolase-like"/>
</dbReference>
<feature type="active site" description="Nucleophile" evidence="4">
    <location>
        <position position="187"/>
    </location>
</feature>
<feature type="active site" description="Proton donor" evidence="4">
    <location>
        <position position="318"/>
    </location>
</feature>
<accession>A0A9P6EKT9</accession>
<dbReference type="GO" id="GO:0097176">
    <property type="term" value="P:epoxide metabolic process"/>
    <property type="evidence" value="ECO:0007669"/>
    <property type="project" value="TreeGrafter"/>
</dbReference>
<evidence type="ECO:0000313" key="7">
    <source>
        <dbReference type="Proteomes" id="UP000807306"/>
    </source>
</evidence>
<keyword evidence="2" id="KW-0058">Aromatic hydrocarbons catabolism</keyword>
<dbReference type="Gene3D" id="3.40.50.1820">
    <property type="entry name" value="alpha/beta hydrolase"/>
    <property type="match status" value="1"/>
</dbReference>
<gene>
    <name evidence="6" type="ORF">CPB83DRAFT_788275</name>
</gene>
<dbReference type="OrthoDB" id="7130006at2759"/>
<evidence type="ECO:0000259" key="5">
    <source>
        <dbReference type="Pfam" id="PF06441"/>
    </source>
</evidence>
<comment type="caution">
    <text evidence="6">The sequence shown here is derived from an EMBL/GenBank/DDBJ whole genome shotgun (WGS) entry which is preliminary data.</text>
</comment>
<dbReference type="InterPro" id="IPR029058">
    <property type="entry name" value="AB_hydrolase_fold"/>
</dbReference>
<evidence type="ECO:0000256" key="3">
    <source>
        <dbReference type="ARBA" id="ARBA00022801"/>
    </source>
</evidence>
<organism evidence="6 7">
    <name type="scientific">Crepidotus variabilis</name>
    <dbReference type="NCBI Taxonomy" id="179855"/>
    <lineage>
        <taxon>Eukaryota</taxon>
        <taxon>Fungi</taxon>
        <taxon>Dikarya</taxon>
        <taxon>Basidiomycota</taxon>
        <taxon>Agaricomycotina</taxon>
        <taxon>Agaricomycetes</taxon>
        <taxon>Agaricomycetidae</taxon>
        <taxon>Agaricales</taxon>
        <taxon>Agaricineae</taxon>
        <taxon>Crepidotaceae</taxon>
        <taxon>Crepidotus</taxon>
    </lineage>
</organism>
<reference evidence="6" key="1">
    <citation type="submission" date="2020-11" db="EMBL/GenBank/DDBJ databases">
        <authorList>
            <consortium name="DOE Joint Genome Institute"/>
            <person name="Ahrendt S."/>
            <person name="Riley R."/>
            <person name="Andreopoulos W."/>
            <person name="Labutti K."/>
            <person name="Pangilinan J."/>
            <person name="Ruiz-Duenas F.J."/>
            <person name="Barrasa J.M."/>
            <person name="Sanchez-Garcia M."/>
            <person name="Camarero S."/>
            <person name="Miyauchi S."/>
            <person name="Serrano A."/>
            <person name="Linde D."/>
            <person name="Babiker R."/>
            <person name="Drula E."/>
            <person name="Ayuso-Fernandez I."/>
            <person name="Pacheco R."/>
            <person name="Padilla G."/>
            <person name="Ferreira P."/>
            <person name="Barriuso J."/>
            <person name="Kellner H."/>
            <person name="Castanera R."/>
            <person name="Alfaro M."/>
            <person name="Ramirez L."/>
            <person name="Pisabarro A.G."/>
            <person name="Kuo A."/>
            <person name="Tritt A."/>
            <person name="Lipzen A."/>
            <person name="He G."/>
            <person name="Yan M."/>
            <person name="Ng V."/>
            <person name="Cullen D."/>
            <person name="Martin F."/>
            <person name="Rosso M.-N."/>
            <person name="Henrissat B."/>
            <person name="Hibbett D."/>
            <person name="Martinez A.T."/>
            <person name="Grigoriev I.V."/>
        </authorList>
    </citation>
    <scope>NUCLEOTIDE SEQUENCE</scope>
    <source>
        <strain evidence="6">CBS 506.95</strain>
    </source>
</reference>
<dbReference type="GO" id="GO:0004301">
    <property type="term" value="F:epoxide hydrolase activity"/>
    <property type="evidence" value="ECO:0007669"/>
    <property type="project" value="TreeGrafter"/>
</dbReference>
<keyword evidence="3 6" id="KW-0378">Hydrolase</keyword>
<dbReference type="AlphaFoldDB" id="A0A9P6EKT9"/>
<keyword evidence="7" id="KW-1185">Reference proteome</keyword>
<evidence type="ECO:0000256" key="4">
    <source>
        <dbReference type="PIRSR" id="PIRSR001112-1"/>
    </source>
</evidence>
<feature type="domain" description="Epoxide hydrolase N-terminal" evidence="5">
    <location>
        <begin position="10"/>
        <end position="120"/>
    </location>
</feature>
<dbReference type="Proteomes" id="UP000807306">
    <property type="component" value="Unassembled WGS sequence"/>
</dbReference>
<evidence type="ECO:0000313" key="6">
    <source>
        <dbReference type="EMBL" id="KAF9530637.1"/>
    </source>
</evidence>
<proteinExistence type="inferred from homology"/>
<evidence type="ECO:0000256" key="1">
    <source>
        <dbReference type="ARBA" id="ARBA00010088"/>
    </source>
</evidence>
<name>A0A9P6EKT9_9AGAR</name>
<dbReference type="PRINTS" id="PR00412">
    <property type="entry name" value="EPOXHYDRLASE"/>
</dbReference>
<dbReference type="PIRSF" id="PIRSF001112">
    <property type="entry name" value="Epoxide_hydrolase"/>
    <property type="match status" value="1"/>
</dbReference>
<protein>
    <submittedName>
        <fullName evidence="6">Alpha/Beta hydrolase protein</fullName>
    </submittedName>
</protein>
<dbReference type="PANTHER" id="PTHR21661">
    <property type="entry name" value="EPOXIDE HYDROLASE 1-RELATED"/>
    <property type="match status" value="1"/>
</dbReference>
<dbReference type="EMBL" id="MU157839">
    <property type="protein sequence ID" value="KAF9530637.1"/>
    <property type="molecule type" value="Genomic_DNA"/>
</dbReference>
<feature type="active site" description="Proton acceptor" evidence="4">
    <location>
        <position position="370"/>
    </location>
</feature>
<dbReference type="InterPro" id="IPR010497">
    <property type="entry name" value="Epoxide_hydro_N"/>
</dbReference>
<sequence>MSSSFFGPETPFEIKIPDDHLALLNRKLELATFPDEIENAGRDYGPRLGDIKRLSARWQSGYNWRKYEAELNTILPQYQRNILVDGFGELNIHYIHKKSPLNGSIPLLFIHGWPGSFIEVVKILPLLTQPDEPQTQPNFHVVALSLPGFGFSSAPKQKGFGLNQFAEVGHKLMISLGYKKYVTQGGDWGSLISRRIAILYGHKHAKAWHINLPIAAEIVNIPTGSYATFNPTNKQEEDYKARTQWFSAEGRGYYAIQSTQPQTPGYALADSPVALLAWIYEKLINWTDDYKWEDDEILNWISIYWFSTAGPAASLRIYYEYGHESPALGSSNPTIPLGISLFPKEMTVYPKAWFQDPTLIFISEHASGGHFAAHENPLGLVTDLRKMFGKGGPAFGVTEI</sequence>
<evidence type="ECO:0000256" key="2">
    <source>
        <dbReference type="ARBA" id="ARBA00022797"/>
    </source>
</evidence>